<dbReference type="AlphaFoldDB" id="A0A2X2DMI9"/>
<evidence type="ECO:0000256" key="5">
    <source>
        <dbReference type="ARBA" id="ARBA00023136"/>
    </source>
</evidence>
<evidence type="ECO:0000256" key="7">
    <source>
        <dbReference type="SAM" id="Phobius"/>
    </source>
</evidence>
<evidence type="ECO:0000256" key="3">
    <source>
        <dbReference type="ARBA" id="ARBA00022692"/>
    </source>
</evidence>
<reference evidence="10 13" key="2">
    <citation type="submission" date="2020-10" db="EMBL/GenBank/DDBJ databases">
        <title>Genome sequences of Pseudomonas isolates.</title>
        <authorList>
            <person name="Wessels L."/>
            <person name="Reich F."/>
            <person name="Hammerl J."/>
        </authorList>
    </citation>
    <scope>NUCLEOTIDE SEQUENCE [LARGE SCALE GENOMIC DNA]</scope>
    <source>
        <strain evidence="10 13">20-MO00624-0</strain>
    </source>
</reference>
<dbReference type="PANTHER" id="PTHR30509">
    <property type="entry name" value="P-HYDROXYBENZOIC ACID EFFLUX PUMP SUBUNIT-RELATED"/>
    <property type="match status" value="1"/>
</dbReference>
<reference evidence="11 12" key="1">
    <citation type="submission" date="2018-06" db="EMBL/GenBank/DDBJ databases">
        <authorList>
            <consortium name="Pathogen Informatics"/>
            <person name="Doyle S."/>
        </authorList>
    </citation>
    <scope>NUCLEOTIDE SEQUENCE [LARGE SCALE GENOMIC DNA]</scope>
    <source>
        <strain evidence="11 12">NCTC11842</strain>
    </source>
</reference>
<name>A0A2X2DMI9_PSELU</name>
<dbReference type="Proteomes" id="UP000626180">
    <property type="component" value="Unassembled WGS sequence"/>
</dbReference>
<feature type="transmembrane region" description="Helical" evidence="7">
    <location>
        <begin position="89"/>
        <end position="110"/>
    </location>
</feature>
<keyword evidence="4 7" id="KW-1133">Transmembrane helix</keyword>
<dbReference type="NCBIfam" id="TIGR01667">
    <property type="entry name" value="YCCS_YHFK"/>
    <property type="match status" value="1"/>
</dbReference>
<organism evidence="11 12">
    <name type="scientific">Pseudomonas luteola</name>
    <dbReference type="NCBI Taxonomy" id="47886"/>
    <lineage>
        <taxon>Bacteria</taxon>
        <taxon>Pseudomonadati</taxon>
        <taxon>Pseudomonadota</taxon>
        <taxon>Gammaproteobacteria</taxon>
        <taxon>Pseudomonadales</taxon>
        <taxon>Pseudomonadaceae</taxon>
        <taxon>Pseudomonas</taxon>
    </lineage>
</organism>
<keyword evidence="5 7" id="KW-0472">Membrane</keyword>
<feature type="transmembrane region" description="Helical" evidence="7">
    <location>
        <begin position="468"/>
        <end position="485"/>
    </location>
</feature>
<evidence type="ECO:0000313" key="13">
    <source>
        <dbReference type="Proteomes" id="UP000626180"/>
    </source>
</evidence>
<feature type="transmembrane region" description="Helical" evidence="7">
    <location>
        <begin position="148"/>
        <end position="168"/>
    </location>
</feature>
<keyword evidence="2" id="KW-1003">Cell membrane</keyword>
<feature type="transmembrane region" description="Helical" evidence="7">
    <location>
        <begin position="515"/>
        <end position="537"/>
    </location>
</feature>
<evidence type="ECO:0000259" key="8">
    <source>
        <dbReference type="Pfam" id="PF12805"/>
    </source>
</evidence>
<comment type="subcellular location">
    <subcellularLocation>
        <location evidence="1">Cell membrane</location>
        <topology evidence="1">Multi-pass membrane protein</topology>
    </subcellularLocation>
</comment>
<dbReference type="NCBIfam" id="TIGR01666">
    <property type="entry name" value="YCCS"/>
    <property type="match status" value="1"/>
</dbReference>
<dbReference type="InterPro" id="IPR010019">
    <property type="entry name" value="Integral_membrane_YccS"/>
</dbReference>
<dbReference type="RefSeq" id="WP_010796787.1">
    <property type="nucleotide sequence ID" value="NZ_CP069262.1"/>
</dbReference>
<comment type="similarity">
    <text evidence="6">Belongs to the YccS/YhfK family.</text>
</comment>
<protein>
    <submittedName>
        <fullName evidence="11">Inner membrane protein YccS</fullName>
    </submittedName>
    <submittedName>
        <fullName evidence="10">TIGR01666 family membrane protein</fullName>
    </submittedName>
</protein>
<proteinExistence type="inferred from homology"/>
<feature type="domain" description="Integral membrane bound transporter" evidence="9">
    <location>
        <begin position="412"/>
        <end position="531"/>
    </location>
</feature>
<dbReference type="Pfam" id="PF13515">
    <property type="entry name" value="FUSC_2"/>
    <property type="match status" value="1"/>
</dbReference>
<feature type="transmembrane region" description="Helical" evidence="7">
    <location>
        <begin position="20"/>
        <end position="38"/>
    </location>
</feature>
<feature type="transmembrane region" description="Helical" evidence="7">
    <location>
        <begin position="117"/>
        <end position="136"/>
    </location>
</feature>
<evidence type="ECO:0000313" key="11">
    <source>
        <dbReference type="EMBL" id="SPZ13335.1"/>
    </source>
</evidence>
<evidence type="ECO:0000313" key="12">
    <source>
        <dbReference type="Proteomes" id="UP000250443"/>
    </source>
</evidence>
<evidence type="ECO:0000259" key="9">
    <source>
        <dbReference type="Pfam" id="PF13515"/>
    </source>
</evidence>
<dbReference type="InterPro" id="IPR010020">
    <property type="entry name" value="Integral_membrane_YCCS_YHJK"/>
</dbReference>
<evidence type="ECO:0000313" key="10">
    <source>
        <dbReference type="EMBL" id="MBF8643266.1"/>
    </source>
</evidence>
<feature type="domain" description="Integral membrane protein YccS N-terminal" evidence="8">
    <location>
        <begin position="69"/>
        <end position="354"/>
    </location>
</feature>
<dbReference type="InterPro" id="IPR032692">
    <property type="entry name" value="YccS_N"/>
</dbReference>
<sequence length="737" mass="82319">MTLFGKPLRHLWAHDKASYSVRVFVALTGAMAVCWYLGDLRSISPVFLGIIASALAETDDNWLGRLKSLLVTLVCFAIAAFSVEILFPYPWIFVCGLALATFLLTLLGALGERYGSIAQATVILSIYGMIGVDQRLGGEVPIWHEPALLLAGATWYGFLSVLWCALFAHQPVRQHLAALYYELGLFLRYKADLLEPVRQVDLHERRLKLAQQNGRVVDALNKAKATILIRFGRSGRPGVRSGFYFKLYFMAQDIHERASSSHYPYSALTEAFFHSDVLFRCQRLLSLQAKACALLGEATRLRQPFEYGQQSHQAMADLHASIEHLKQQNNPRWRGLLRSLDSLSTNLTTLERQLSNASQPDVNIGELDTSLLDPTPRSLKDMLQRIRLQLTPTSLLFRHGLRMAIALAAGYGILHLIHPNYGYWILLTTVFVCRPNYGATRVRLVQRIVGTVIGLLLGNALLQLFGSTEAQLSLAVIAGTVFFVTRTDRYTIATAAITVMVLFCFNQVGDGFGLIWPRLIDTLIGCLIAVLAVFFILPDWQGRRLHQVMANTLLTSNNYLRSVIDQYRHGKRDDLNYRVARRNVHNADATLSAALANMLREPGHFRRNLEAGFRFLALSNTLLGYLSALGAHRIQLAEHPVDVLIEKAMERLSAGLLEIAQALNERRSLVPTAEEENALADELEQFPDDLDDGHRLVLTQLALISRLLPNLKSAAAYVLRAPKENTEDETTVEAVPS</sequence>
<dbReference type="GO" id="GO:0005886">
    <property type="term" value="C:plasma membrane"/>
    <property type="evidence" value="ECO:0007669"/>
    <property type="project" value="UniProtKB-SubCell"/>
</dbReference>
<feature type="transmembrane region" description="Helical" evidence="7">
    <location>
        <begin position="395"/>
        <end position="414"/>
    </location>
</feature>
<keyword evidence="13" id="KW-1185">Reference proteome</keyword>
<keyword evidence="3 7" id="KW-0812">Transmembrane</keyword>
<dbReference type="PANTHER" id="PTHR30509:SF8">
    <property type="entry name" value="INNER MEMBRANE PROTEIN YCCS"/>
    <property type="match status" value="1"/>
</dbReference>
<dbReference type="Proteomes" id="UP000250443">
    <property type="component" value="Unassembled WGS sequence"/>
</dbReference>
<evidence type="ECO:0000256" key="4">
    <source>
        <dbReference type="ARBA" id="ARBA00022989"/>
    </source>
</evidence>
<dbReference type="Pfam" id="PF12805">
    <property type="entry name" value="FUSC-like"/>
    <property type="match status" value="1"/>
</dbReference>
<dbReference type="EMBL" id="JADMCD010000015">
    <property type="protein sequence ID" value="MBF8643266.1"/>
    <property type="molecule type" value="Genomic_DNA"/>
</dbReference>
<evidence type="ECO:0000256" key="2">
    <source>
        <dbReference type="ARBA" id="ARBA00022475"/>
    </source>
</evidence>
<gene>
    <name evidence="11" type="primary">yccS</name>
    <name evidence="10" type="ORF">IRZ65_21605</name>
    <name evidence="11" type="ORF">NCTC11842_05066</name>
</gene>
<accession>A0A2X2DMI9</accession>
<evidence type="ECO:0000256" key="1">
    <source>
        <dbReference type="ARBA" id="ARBA00004651"/>
    </source>
</evidence>
<evidence type="ECO:0000256" key="6">
    <source>
        <dbReference type="ARBA" id="ARBA00043993"/>
    </source>
</evidence>
<dbReference type="EMBL" id="UAUF01000014">
    <property type="protein sequence ID" value="SPZ13335.1"/>
    <property type="molecule type" value="Genomic_DNA"/>
</dbReference>
<feature type="transmembrane region" description="Helical" evidence="7">
    <location>
        <begin position="492"/>
        <end position="509"/>
    </location>
</feature>
<dbReference type="InterPro" id="IPR049453">
    <property type="entry name" value="Memb_transporter_dom"/>
</dbReference>